<comment type="caution">
    <text evidence="1">The sequence shown here is derived from an EMBL/GenBank/DDBJ whole genome shotgun (WGS) entry which is preliminary data.</text>
</comment>
<keyword evidence="1" id="KW-0808">Transferase</keyword>
<name>A0A0L7K5A6_OPEBR</name>
<reference evidence="1 2" key="1">
    <citation type="journal article" date="2015" name="Genome Biol. Evol.">
        <title>The genome of winter moth (Operophtera brumata) provides a genomic perspective on sexual dimorphism and phenology.</title>
        <authorList>
            <person name="Derks M.F."/>
            <person name="Smit S."/>
            <person name="Salis L."/>
            <person name="Schijlen E."/>
            <person name="Bossers A."/>
            <person name="Mateman C."/>
            <person name="Pijl A.S."/>
            <person name="de Ridder D."/>
            <person name="Groenen M.A."/>
            <person name="Visser M.E."/>
            <person name="Megens H.J."/>
        </authorList>
    </citation>
    <scope>NUCLEOTIDE SEQUENCE [LARGE SCALE GENOMIC DNA]</scope>
    <source>
        <strain evidence="1">WM2013NL</strain>
        <tissue evidence="1">Head and thorax</tissue>
    </source>
</reference>
<keyword evidence="2" id="KW-1185">Reference proteome</keyword>
<dbReference type="EMBL" id="JTDY01010789">
    <property type="protein sequence ID" value="KOB58012.1"/>
    <property type="molecule type" value="Genomic_DNA"/>
</dbReference>
<accession>A0A0L7K5A6</accession>
<dbReference type="GO" id="GO:0003964">
    <property type="term" value="F:RNA-directed DNA polymerase activity"/>
    <property type="evidence" value="ECO:0007669"/>
    <property type="project" value="UniProtKB-KW"/>
</dbReference>
<dbReference type="Proteomes" id="UP000037510">
    <property type="component" value="Unassembled WGS sequence"/>
</dbReference>
<proteinExistence type="predicted"/>
<evidence type="ECO:0000313" key="1">
    <source>
        <dbReference type="EMBL" id="KOB58012.1"/>
    </source>
</evidence>
<organism evidence="1 2">
    <name type="scientific">Operophtera brumata</name>
    <name type="common">Winter moth</name>
    <name type="synonym">Phalaena brumata</name>
    <dbReference type="NCBI Taxonomy" id="104452"/>
    <lineage>
        <taxon>Eukaryota</taxon>
        <taxon>Metazoa</taxon>
        <taxon>Ecdysozoa</taxon>
        <taxon>Arthropoda</taxon>
        <taxon>Hexapoda</taxon>
        <taxon>Insecta</taxon>
        <taxon>Pterygota</taxon>
        <taxon>Neoptera</taxon>
        <taxon>Endopterygota</taxon>
        <taxon>Lepidoptera</taxon>
        <taxon>Glossata</taxon>
        <taxon>Ditrysia</taxon>
        <taxon>Geometroidea</taxon>
        <taxon>Geometridae</taxon>
        <taxon>Larentiinae</taxon>
        <taxon>Operophtera</taxon>
    </lineage>
</organism>
<keyword evidence="1" id="KW-0695">RNA-directed DNA polymerase</keyword>
<keyword evidence="1" id="KW-0548">Nucleotidyltransferase</keyword>
<gene>
    <name evidence="1" type="ORF">OBRU01_25576</name>
</gene>
<evidence type="ECO:0000313" key="2">
    <source>
        <dbReference type="Proteomes" id="UP000037510"/>
    </source>
</evidence>
<sequence length="108" mass="12442">MNKTIRSGARDIIYKVFTRCLAEYQAGTLLAELEDVYKRTEYLTGKSESTIRRIVKEGKKTVENLVLPPSTERVDLGKCWMILISVLSGKKYIIFIQLRKKSLHCQNC</sequence>
<protein>
    <submittedName>
        <fullName evidence="1">Putative reverse transcriptase</fullName>
    </submittedName>
</protein>
<dbReference type="AlphaFoldDB" id="A0A0L7K5A6"/>